<reference evidence="1 2" key="1">
    <citation type="submission" date="2024-06" db="EMBL/GenBank/DDBJ databases">
        <title>Sorghum-associated microbial communities from plants grown in Nebraska, USA.</title>
        <authorList>
            <person name="Schachtman D."/>
        </authorList>
    </citation>
    <scope>NUCLEOTIDE SEQUENCE [LARGE SCALE GENOMIC DNA]</scope>
    <source>
        <strain evidence="1 2">1073</strain>
    </source>
</reference>
<sequence>MIEAPGRAAALPPHARLRFSPLGGKCTPFTQPRLEATAPPWVATLPLKAYFCSITNKKLDGRAGEEYYSKAYKIMHVD</sequence>
<accession>A0ABV2JQY1</accession>
<proteinExistence type="predicted"/>
<dbReference type="Proteomes" id="UP001549184">
    <property type="component" value="Unassembled WGS sequence"/>
</dbReference>
<comment type="caution">
    <text evidence="1">The sequence shown here is derived from an EMBL/GenBank/DDBJ whole genome shotgun (WGS) entry which is preliminary data.</text>
</comment>
<protein>
    <submittedName>
        <fullName evidence="1">Uncharacterized protein</fullName>
    </submittedName>
</protein>
<keyword evidence="2" id="KW-1185">Reference proteome</keyword>
<name>A0ABV2JQY1_9GAMM</name>
<gene>
    <name evidence="1" type="ORF">ABIC75_000943</name>
</gene>
<evidence type="ECO:0000313" key="2">
    <source>
        <dbReference type="Proteomes" id="UP001549184"/>
    </source>
</evidence>
<organism evidence="1 2">
    <name type="scientific">Dyella japonica</name>
    <dbReference type="NCBI Taxonomy" id="231455"/>
    <lineage>
        <taxon>Bacteria</taxon>
        <taxon>Pseudomonadati</taxon>
        <taxon>Pseudomonadota</taxon>
        <taxon>Gammaproteobacteria</taxon>
        <taxon>Lysobacterales</taxon>
        <taxon>Rhodanobacteraceae</taxon>
        <taxon>Dyella</taxon>
    </lineage>
</organism>
<dbReference type="RefSeq" id="WP_354012688.1">
    <property type="nucleotide sequence ID" value="NZ_JBEPMU010000001.1"/>
</dbReference>
<dbReference type="EMBL" id="JBEPMU010000001">
    <property type="protein sequence ID" value="MET3651241.1"/>
    <property type="molecule type" value="Genomic_DNA"/>
</dbReference>
<evidence type="ECO:0000313" key="1">
    <source>
        <dbReference type="EMBL" id="MET3651241.1"/>
    </source>
</evidence>